<name>A0A084B0W0_STACB</name>
<dbReference type="SUPFAM" id="SSF51430">
    <property type="entry name" value="NAD(P)-linked oxidoreductase"/>
    <property type="match status" value="1"/>
</dbReference>
<evidence type="ECO:0000256" key="1">
    <source>
        <dbReference type="ARBA" id="ARBA00023002"/>
    </source>
</evidence>
<feature type="site" description="Lowers pKa of active site Tyr" evidence="4">
    <location>
        <position position="80"/>
    </location>
</feature>
<dbReference type="EMBL" id="KL648338">
    <property type="protein sequence ID" value="KEY71189.1"/>
    <property type="molecule type" value="Genomic_DNA"/>
</dbReference>
<feature type="binding site" evidence="3">
    <location>
        <position position="115"/>
    </location>
    <ligand>
        <name>substrate</name>
    </ligand>
</feature>
<dbReference type="PRINTS" id="PR00069">
    <property type="entry name" value="ALDKETRDTASE"/>
</dbReference>
<evidence type="ECO:0000259" key="5">
    <source>
        <dbReference type="Pfam" id="PF00248"/>
    </source>
</evidence>
<protein>
    <recommendedName>
        <fullName evidence="5">NADP-dependent oxidoreductase domain-containing protein</fullName>
    </recommendedName>
</protein>
<dbReference type="InterPro" id="IPR020471">
    <property type="entry name" value="AKR"/>
</dbReference>
<dbReference type="PANTHER" id="PTHR43827:SF13">
    <property type="entry name" value="ALDO_KETO REDUCTASE FAMILY PROTEIN"/>
    <property type="match status" value="1"/>
</dbReference>
<dbReference type="Pfam" id="PF00248">
    <property type="entry name" value="Aldo_ket_red"/>
    <property type="match status" value="1"/>
</dbReference>
<evidence type="ECO:0000256" key="2">
    <source>
        <dbReference type="PIRSR" id="PIRSR000097-1"/>
    </source>
</evidence>
<dbReference type="CDD" id="cd19071">
    <property type="entry name" value="AKR_AKR1-5-like"/>
    <property type="match status" value="1"/>
</dbReference>
<dbReference type="GO" id="GO:0016491">
    <property type="term" value="F:oxidoreductase activity"/>
    <property type="evidence" value="ECO:0007669"/>
    <property type="project" value="UniProtKB-KW"/>
</dbReference>
<dbReference type="Proteomes" id="UP000028045">
    <property type="component" value="Unassembled WGS sequence"/>
</dbReference>
<sequence>MAAQRTIEHALTLANSVKLPQLGFGVYQSPRDVCVRSCLTALEAGYRHIDTAQYYANEAEVGDAVAQSGIPRKDLFLTTKILSAAGSADATYQKCADSVNKLDQKNGYVDLFLVHSPNSGKTARTEMWQALEKLHGEGKSKSIGVSNYGIKHIEEMKEYAKVWPPHVNQIEVRGYVSADPVGFIANKMQLHPWCQQREIVDYCNKNKIIIEAYCPLVRNAKANDKTLASIAEKHKVTPNQVLCRWSLQKGWSPLPKSDNPDRIKLNADLYGFDLDEKDMSALDGLDEGPAGAIVQAVDN</sequence>
<dbReference type="PANTHER" id="PTHR43827">
    <property type="entry name" value="2,5-DIKETO-D-GLUCONIC ACID REDUCTASE"/>
    <property type="match status" value="1"/>
</dbReference>
<feature type="domain" description="NADP-dependent oxidoreductase" evidence="5">
    <location>
        <begin position="38"/>
        <end position="286"/>
    </location>
</feature>
<dbReference type="AlphaFoldDB" id="A0A084B0W0"/>
<reference evidence="6 7" key="1">
    <citation type="journal article" date="2014" name="BMC Genomics">
        <title>Comparative genome sequencing reveals chemotype-specific gene clusters in the toxigenic black mold Stachybotrys.</title>
        <authorList>
            <person name="Semeiks J."/>
            <person name="Borek D."/>
            <person name="Otwinowski Z."/>
            <person name="Grishin N.V."/>
        </authorList>
    </citation>
    <scope>NUCLEOTIDE SEQUENCE [LARGE SCALE GENOMIC DNA]</scope>
    <source>
        <strain evidence="7">CBS 109288 / IBT 7711</strain>
    </source>
</reference>
<dbReference type="InterPro" id="IPR036812">
    <property type="entry name" value="NAD(P)_OxRdtase_dom_sf"/>
</dbReference>
<dbReference type="InterPro" id="IPR018170">
    <property type="entry name" value="Aldo/ket_reductase_CS"/>
</dbReference>
<keyword evidence="1" id="KW-0560">Oxidoreductase</keyword>
<dbReference type="PIRSF" id="PIRSF000097">
    <property type="entry name" value="AKR"/>
    <property type="match status" value="1"/>
</dbReference>
<dbReference type="PROSITE" id="PS00798">
    <property type="entry name" value="ALDOKETO_REDUCTASE_1"/>
    <property type="match status" value="1"/>
</dbReference>
<evidence type="ECO:0000256" key="3">
    <source>
        <dbReference type="PIRSR" id="PIRSR000097-2"/>
    </source>
</evidence>
<feature type="active site" description="Proton donor" evidence="2">
    <location>
        <position position="55"/>
    </location>
</feature>
<organism evidence="6 7">
    <name type="scientific">Stachybotrys chartarum (strain CBS 109288 / IBT 7711)</name>
    <name type="common">Toxic black mold</name>
    <name type="synonym">Stilbospora chartarum</name>
    <dbReference type="NCBI Taxonomy" id="1280523"/>
    <lineage>
        <taxon>Eukaryota</taxon>
        <taxon>Fungi</taxon>
        <taxon>Dikarya</taxon>
        <taxon>Ascomycota</taxon>
        <taxon>Pezizomycotina</taxon>
        <taxon>Sordariomycetes</taxon>
        <taxon>Hypocreomycetidae</taxon>
        <taxon>Hypocreales</taxon>
        <taxon>Stachybotryaceae</taxon>
        <taxon>Stachybotrys</taxon>
    </lineage>
</organism>
<evidence type="ECO:0000256" key="4">
    <source>
        <dbReference type="PIRSR" id="PIRSR000097-3"/>
    </source>
</evidence>
<accession>A0A084B0W0</accession>
<dbReference type="HOGENOM" id="CLU_023205_0_1_1"/>
<dbReference type="Gene3D" id="3.20.20.100">
    <property type="entry name" value="NADP-dependent oxidoreductase domain"/>
    <property type="match status" value="1"/>
</dbReference>
<dbReference type="OrthoDB" id="416253at2759"/>
<dbReference type="PROSITE" id="PS00062">
    <property type="entry name" value="ALDOKETO_REDUCTASE_2"/>
    <property type="match status" value="1"/>
</dbReference>
<gene>
    <name evidence="6" type="ORF">S7711_02300</name>
</gene>
<evidence type="ECO:0000313" key="6">
    <source>
        <dbReference type="EMBL" id="KEY71189.1"/>
    </source>
</evidence>
<evidence type="ECO:0000313" key="7">
    <source>
        <dbReference type="Proteomes" id="UP000028045"/>
    </source>
</evidence>
<proteinExistence type="predicted"/>
<keyword evidence="7" id="KW-1185">Reference proteome</keyword>
<dbReference type="InterPro" id="IPR023210">
    <property type="entry name" value="NADP_OxRdtase_dom"/>
</dbReference>